<organism evidence="4 5">
    <name type="scientific">Polyodon spathula</name>
    <name type="common">North American paddlefish</name>
    <name type="synonym">Squalus spathula</name>
    <dbReference type="NCBI Taxonomy" id="7913"/>
    <lineage>
        <taxon>Eukaryota</taxon>
        <taxon>Metazoa</taxon>
        <taxon>Chordata</taxon>
        <taxon>Craniata</taxon>
        <taxon>Vertebrata</taxon>
        <taxon>Euteleostomi</taxon>
        <taxon>Actinopterygii</taxon>
        <taxon>Chondrostei</taxon>
        <taxon>Acipenseriformes</taxon>
        <taxon>Polyodontidae</taxon>
        <taxon>Polyodon</taxon>
    </lineage>
</organism>
<reference evidence="4" key="1">
    <citation type="journal article" date="2021" name="Cell">
        <title>Tracing the genetic footprints of vertebrate landing in non-teleost ray-finned fishes.</title>
        <authorList>
            <person name="Bi X."/>
            <person name="Wang K."/>
            <person name="Yang L."/>
            <person name="Pan H."/>
            <person name="Jiang H."/>
            <person name="Wei Q."/>
            <person name="Fang M."/>
            <person name="Yu H."/>
            <person name="Zhu C."/>
            <person name="Cai Y."/>
            <person name="He Y."/>
            <person name="Gan X."/>
            <person name="Zeng H."/>
            <person name="Yu D."/>
            <person name="Zhu Y."/>
            <person name="Jiang H."/>
            <person name="Qiu Q."/>
            <person name="Yang H."/>
            <person name="Zhang Y.E."/>
            <person name="Wang W."/>
            <person name="Zhu M."/>
            <person name="He S."/>
            <person name="Zhang G."/>
        </authorList>
    </citation>
    <scope>NUCLEOTIDE SEQUENCE</scope>
    <source>
        <strain evidence="4">Pddl_001</strain>
    </source>
</reference>
<name>A0ABS2YAJ7_POLSP</name>
<evidence type="ECO:0000256" key="2">
    <source>
        <dbReference type="ARBA" id="ARBA00023157"/>
    </source>
</evidence>
<dbReference type="InterPro" id="IPR002775">
    <property type="entry name" value="DNA/RNA-bd_Alba-like"/>
</dbReference>
<comment type="caution">
    <text evidence="4">The sequence shown here is derived from an EMBL/GenBank/DDBJ whole genome shotgun (WGS) entry which is preliminary data.</text>
</comment>
<dbReference type="InterPro" id="IPR036882">
    <property type="entry name" value="Alba-like_dom_sf"/>
</dbReference>
<dbReference type="InterPro" id="IPR016187">
    <property type="entry name" value="CTDL_fold"/>
</dbReference>
<evidence type="ECO:0000313" key="4">
    <source>
        <dbReference type="EMBL" id="MBN3283730.1"/>
    </source>
</evidence>
<feature type="non-terminal residue" evidence="4">
    <location>
        <position position="1"/>
    </location>
</feature>
<gene>
    <name evidence="4" type="primary">Rpp25l_1</name>
    <name evidence="4" type="ORF">GTO93_0009681</name>
</gene>
<dbReference type="SUPFAM" id="SSF82704">
    <property type="entry name" value="AlbA-like"/>
    <property type="match status" value="1"/>
</dbReference>
<dbReference type="Gene3D" id="3.30.110.20">
    <property type="entry name" value="Alba-like domain"/>
    <property type="match status" value="1"/>
</dbReference>
<dbReference type="PROSITE" id="PS00615">
    <property type="entry name" value="C_TYPE_LECTIN_1"/>
    <property type="match status" value="1"/>
</dbReference>
<protein>
    <submittedName>
        <fullName evidence="4">RP25L protein</fullName>
    </submittedName>
</protein>
<dbReference type="CDD" id="cd00037">
    <property type="entry name" value="CLECT"/>
    <property type="match status" value="1"/>
</dbReference>
<dbReference type="InterPro" id="IPR001304">
    <property type="entry name" value="C-type_lectin-like"/>
</dbReference>
<keyword evidence="2" id="KW-1015">Disulfide bond</keyword>
<dbReference type="SUPFAM" id="SSF56436">
    <property type="entry name" value="C-type lectin-like"/>
    <property type="match status" value="1"/>
</dbReference>
<dbReference type="InterPro" id="IPR018378">
    <property type="entry name" value="C-type_lectin_CS"/>
</dbReference>
<dbReference type="PANTHER" id="PTHR46534:SF2">
    <property type="entry name" value="VWFD DOMAIN-CONTAINING PROTEIN"/>
    <property type="match status" value="1"/>
</dbReference>
<feature type="domain" description="C-type lectin" evidence="3">
    <location>
        <begin position="608"/>
        <end position="719"/>
    </location>
</feature>
<dbReference type="Gene3D" id="3.10.100.10">
    <property type="entry name" value="Mannose-Binding Protein A, subunit A"/>
    <property type="match status" value="1"/>
</dbReference>
<accession>A0ABS2YAJ7</accession>
<proteinExistence type="inferred from homology"/>
<evidence type="ECO:0000256" key="1">
    <source>
        <dbReference type="ARBA" id="ARBA00008018"/>
    </source>
</evidence>
<dbReference type="Pfam" id="PF00059">
    <property type="entry name" value="Lectin_C"/>
    <property type="match status" value="1"/>
</dbReference>
<evidence type="ECO:0000313" key="5">
    <source>
        <dbReference type="Proteomes" id="UP001166093"/>
    </source>
</evidence>
<sequence length="725" mass="80541">MENYHKARTVELPCPPPFTGLPPDTPEVKVKDGSKIRNLMGFAIGRMESKAARHILFSGTGKAVAKTISCVEILKRRVKGLHQLTRLLYRHTEEQWEPLVPEAGLDTLTVKRNVPAIWVLLSKDPLDTAEPGYQAPGCFDTLWAQAVKEDAGQQRRKRQGVSRNTAPSTLGSFNSRMWSGLTVTALLLSAAVTPGLSTPYSTGQEFITTFMTNRFNSSGYQNDTPGLIISAFQPNTFVSVEVLSTGFKRELFLQTEEEASVQLQPSPEKLGTQIPFSTVIIRSSSAVSVLSYTNNSQFIETSVLYPVQNQGNKYYVFTQSSQNDLFSEFVIVNTNQTNEVSISTKVPATTNGSVHEDGDIKVVLSAYESLCIQSDETFNRAQVTTQNPVALLYGRRCTAFQLAKCQQSFEQLPSITAWGEDFIVPPVSDGDRFGYVHIVTDKQQNTLYINDGSKKIIDNDIKLDFNSSSALSIRAAHKVMVMLVYTGLHSGQCFKPFKLNIIPVHLFASSYLVYKVPRYNNSLLLVAESSQTDGVFLDGKALPLSVVWEKVADSNYSWADVPLGSESKHSVIQHKSARIGVYSYGILHAQGSYGYPAISFEDQSGLILVREEKTWMGAHKHCQSLQAELVSITSLSMQQQVVDLLGNVMGEGVWIGMRVNLMSGEWYWLSNEPMEYSNWGEGEPSNPFEELCGTIVPKSQMNFPWNNECCYINMPFICNKTPVMA</sequence>
<dbReference type="InterPro" id="IPR016186">
    <property type="entry name" value="C-type_lectin-like/link_sf"/>
</dbReference>
<dbReference type="PROSITE" id="PS50041">
    <property type="entry name" value="C_TYPE_LECTIN_2"/>
    <property type="match status" value="1"/>
</dbReference>
<dbReference type="Proteomes" id="UP001166093">
    <property type="component" value="Unassembled WGS sequence"/>
</dbReference>
<dbReference type="Pfam" id="PF01918">
    <property type="entry name" value="Alba"/>
    <property type="match status" value="1"/>
</dbReference>
<dbReference type="PANTHER" id="PTHR46534">
    <property type="entry name" value="IGGFC_BINDING DOMAIN-CONTAINING PROTEIN"/>
    <property type="match status" value="1"/>
</dbReference>
<dbReference type="InterPro" id="IPR035234">
    <property type="entry name" value="IgGFc-bd_N"/>
</dbReference>
<dbReference type="SMART" id="SM00034">
    <property type="entry name" value="CLECT"/>
    <property type="match status" value="1"/>
</dbReference>
<comment type="similarity">
    <text evidence="1">Belongs to the histone-like Alba family.</text>
</comment>
<evidence type="ECO:0000259" key="3">
    <source>
        <dbReference type="PROSITE" id="PS50041"/>
    </source>
</evidence>
<dbReference type="EMBL" id="JAAWVQ010130195">
    <property type="protein sequence ID" value="MBN3283730.1"/>
    <property type="molecule type" value="Genomic_DNA"/>
</dbReference>
<dbReference type="Pfam" id="PF17517">
    <property type="entry name" value="IgGFc_binding"/>
    <property type="match status" value="1"/>
</dbReference>
<keyword evidence="5" id="KW-1185">Reference proteome</keyword>
<feature type="non-terminal residue" evidence="4">
    <location>
        <position position="725"/>
    </location>
</feature>